<keyword evidence="3" id="KW-1185">Reference proteome</keyword>
<feature type="domain" description="YqaJ viral recombinase" evidence="1">
    <location>
        <begin position="215"/>
        <end position="321"/>
    </location>
</feature>
<dbReference type="Pfam" id="PF09588">
    <property type="entry name" value="YqaJ"/>
    <property type="match status" value="1"/>
</dbReference>
<dbReference type="GO" id="GO:0006281">
    <property type="term" value="P:DNA repair"/>
    <property type="evidence" value="ECO:0007669"/>
    <property type="project" value="UniProtKB-ARBA"/>
</dbReference>
<evidence type="ECO:0000313" key="3">
    <source>
        <dbReference type="Proteomes" id="UP000821866"/>
    </source>
</evidence>
<dbReference type="VEuPathDB" id="VectorBase:LOC119176395"/>
<dbReference type="SUPFAM" id="SSF52980">
    <property type="entry name" value="Restriction endonuclease-like"/>
    <property type="match status" value="1"/>
</dbReference>
<reference evidence="2" key="2">
    <citation type="submission" date="2021-09" db="EMBL/GenBank/DDBJ databases">
        <authorList>
            <person name="Jia N."/>
            <person name="Wang J."/>
            <person name="Shi W."/>
            <person name="Du L."/>
            <person name="Sun Y."/>
            <person name="Zhan W."/>
            <person name="Jiang J."/>
            <person name="Wang Q."/>
            <person name="Zhang B."/>
            <person name="Ji P."/>
            <person name="Sakyi L.B."/>
            <person name="Cui X."/>
            <person name="Yuan T."/>
            <person name="Jiang B."/>
            <person name="Yang W."/>
            <person name="Lam T.T.-Y."/>
            <person name="Chang Q."/>
            <person name="Ding S."/>
            <person name="Wang X."/>
            <person name="Zhu J."/>
            <person name="Ruan X."/>
            <person name="Zhao L."/>
            <person name="Wei J."/>
            <person name="Que T."/>
            <person name="Du C."/>
            <person name="Cheng J."/>
            <person name="Dai P."/>
            <person name="Han X."/>
            <person name="Huang E."/>
            <person name="Gao Y."/>
            <person name="Liu J."/>
            <person name="Shao H."/>
            <person name="Ye R."/>
            <person name="Li L."/>
            <person name="Wei W."/>
            <person name="Wang X."/>
            <person name="Wang C."/>
            <person name="Huo Q."/>
            <person name="Li W."/>
            <person name="Guo W."/>
            <person name="Chen H."/>
            <person name="Chen S."/>
            <person name="Zhou L."/>
            <person name="Zhou L."/>
            <person name="Ni X."/>
            <person name="Tian J."/>
            <person name="Zhou Y."/>
            <person name="Sheng Y."/>
            <person name="Liu T."/>
            <person name="Pan Y."/>
            <person name="Xia L."/>
            <person name="Li J."/>
            <person name="Zhao F."/>
            <person name="Cao W."/>
        </authorList>
    </citation>
    <scope>NUCLEOTIDE SEQUENCE</scope>
    <source>
        <strain evidence="2">Rmic-2018</strain>
        <tissue evidence="2">Larvae</tissue>
    </source>
</reference>
<evidence type="ECO:0000313" key="2">
    <source>
        <dbReference type="EMBL" id="KAH8020270.1"/>
    </source>
</evidence>
<dbReference type="EMBL" id="JABSTU010000010">
    <property type="protein sequence ID" value="KAH8020270.1"/>
    <property type="molecule type" value="Genomic_DNA"/>
</dbReference>
<gene>
    <name evidence="2" type="ORF">HPB51_025760</name>
</gene>
<dbReference type="InterPro" id="IPR019080">
    <property type="entry name" value="YqaJ_viral_recombinase"/>
</dbReference>
<dbReference type="InterPro" id="IPR011335">
    <property type="entry name" value="Restrct_endonuc-II-like"/>
</dbReference>
<dbReference type="Proteomes" id="UP000821866">
    <property type="component" value="Chromosome 8"/>
</dbReference>
<sequence length="528" mass="61478">MCVMPGRMFVQGGQLRKETWQPLTEAVHWCRNRFLHDLKIQYVCSVCFMPRTGIQNLDLLTSTDVTQAWGKLKTNALYEACKLKELCHVQCKPLPILGTKQQEIRQRLIATAHQSALALHQRARMHYIESNQVCECATIQEQILIKHIMKNEMEQYSELMFHDMAFSDATAMRIYKFSKNDLAKNELQFYITHIKLTEEEALLMCTETRHQDNTKWRRARKVRITGSICHAYFTYIPKDPTSCESKGSKMLSESFWGNNATRYGKHCKQLAIEKYSSITINDVSKIGFVVHPKDPWLGYSPDGVVFKNSNPAILLEVKSPVLGKTSTAAQLAMQKKLAYIKKNGENFTVNPRHPYFLQSLFRVFRRELQLSTKKWRLHNPQPKAQTQHKRQTETQRQCELYIRTNNDTKTRSVSFVSKTQRWLSVHVQVSTPCVSKCHSTNFIHLKIKFILILFSNFKDTKKRGKACIDYLLRRGHLCYVARRRANRANSYLCCFFFLGKDTHNLSKKERPEKALLPLLERWVTTKGV</sequence>
<dbReference type="PANTHER" id="PTHR46609:SF8">
    <property type="entry name" value="YQAJ VIRAL RECOMBINASE DOMAIN-CONTAINING PROTEIN"/>
    <property type="match status" value="1"/>
</dbReference>
<dbReference type="Gene3D" id="3.90.320.10">
    <property type="match status" value="1"/>
</dbReference>
<comment type="caution">
    <text evidence="2">The sequence shown here is derived from an EMBL/GenBank/DDBJ whole genome shotgun (WGS) entry which is preliminary data.</text>
</comment>
<reference evidence="2" key="1">
    <citation type="journal article" date="2020" name="Cell">
        <title>Large-Scale Comparative Analyses of Tick Genomes Elucidate Their Genetic Diversity and Vector Capacities.</title>
        <authorList>
            <consortium name="Tick Genome and Microbiome Consortium (TIGMIC)"/>
            <person name="Jia N."/>
            <person name="Wang J."/>
            <person name="Shi W."/>
            <person name="Du L."/>
            <person name="Sun Y."/>
            <person name="Zhan W."/>
            <person name="Jiang J.F."/>
            <person name="Wang Q."/>
            <person name="Zhang B."/>
            <person name="Ji P."/>
            <person name="Bell-Sakyi L."/>
            <person name="Cui X.M."/>
            <person name="Yuan T.T."/>
            <person name="Jiang B.G."/>
            <person name="Yang W.F."/>
            <person name="Lam T.T."/>
            <person name="Chang Q.C."/>
            <person name="Ding S.J."/>
            <person name="Wang X.J."/>
            <person name="Zhu J.G."/>
            <person name="Ruan X.D."/>
            <person name="Zhao L."/>
            <person name="Wei J.T."/>
            <person name="Ye R.Z."/>
            <person name="Que T.C."/>
            <person name="Du C.H."/>
            <person name="Zhou Y.H."/>
            <person name="Cheng J.X."/>
            <person name="Dai P.F."/>
            <person name="Guo W.B."/>
            <person name="Han X.H."/>
            <person name="Huang E.J."/>
            <person name="Li L.F."/>
            <person name="Wei W."/>
            <person name="Gao Y.C."/>
            <person name="Liu J.Z."/>
            <person name="Shao H.Z."/>
            <person name="Wang X."/>
            <person name="Wang C.C."/>
            <person name="Yang T.C."/>
            <person name="Huo Q.B."/>
            <person name="Li W."/>
            <person name="Chen H.Y."/>
            <person name="Chen S.E."/>
            <person name="Zhou L.G."/>
            <person name="Ni X.B."/>
            <person name="Tian J.H."/>
            <person name="Sheng Y."/>
            <person name="Liu T."/>
            <person name="Pan Y.S."/>
            <person name="Xia L.Y."/>
            <person name="Li J."/>
            <person name="Zhao F."/>
            <person name="Cao W.C."/>
        </authorList>
    </citation>
    <scope>NUCLEOTIDE SEQUENCE</scope>
    <source>
        <strain evidence="2">Rmic-2018</strain>
    </source>
</reference>
<accession>A0A9J6DEH0</accession>
<dbReference type="InterPro" id="IPR011604">
    <property type="entry name" value="PDDEXK-like_dom_sf"/>
</dbReference>
<dbReference type="PANTHER" id="PTHR46609">
    <property type="entry name" value="EXONUCLEASE, PHAGE-TYPE/RECB, C-TERMINAL DOMAIN-CONTAINING PROTEIN"/>
    <property type="match status" value="1"/>
</dbReference>
<proteinExistence type="predicted"/>
<dbReference type="CDD" id="cd22343">
    <property type="entry name" value="PDDEXK_lambda_exonuclease-like"/>
    <property type="match status" value="1"/>
</dbReference>
<name>A0A9J6DEH0_RHIMP</name>
<dbReference type="AlphaFoldDB" id="A0A9J6DEH0"/>
<evidence type="ECO:0000259" key="1">
    <source>
        <dbReference type="Pfam" id="PF09588"/>
    </source>
</evidence>
<dbReference type="InterPro" id="IPR051703">
    <property type="entry name" value="NF-kappa-B_Signaling_Reg"/>
</dbReference>
<protein>
    <recommendedName>
        <fullName evidence="1">YqaJ viral recombinase domain-containing protein</fullName>
    </recommendedName>
</protein>
<organism evidence="2 3">
    <name type="scientific">Rhipicephalus microplus</name>
    <name type="common">Cattle tick</name>
    <name type="synonym">Boophilus microplus</name>
    <dbReference type="NCBI Taxonomy" id="6941"/>
    <lineage>
        <taxon>Eukaryota</taxon>
        <taxon>Metazoa</taxon>
        <taxon>Ecdysozoa</taxon>
        <taxon>Arthropoda</taxon>
        <taxon>Chelicerata</taxon>
        <taxon>Arachnida</taxon>
        <taxon>Acari</taxon>
        <taxon>Parasitiformes</taxon>
        <taxon>Ixodida</taxon>
        <taxon>Ixodoidea</taxon>
        <taxon>Ixodidae</taxon>
        <taxon>Rhipicephalinae</taxon>
        <taxon>Rhipicephalus</taxon>
        <taxon>Boophilus</taxon>
    </lineage>
</organism>